<reference evidence="1 2" key="1">
    <citation type="submission" date="2019-01" db="EMBL/GenBank/DDBJ databases">
        <title>A draft genome assembly of the solar-powered sea slug Elysia chlorotica.</title>
        <authorList>
            <person name="Cai H."/>
            <person name="Li Q."/>
            <person name="Fang X."/>
            <person name="Li J."/>
            <person name="Curtis N.E."/>
            <person name="Altenburger A."/>
            <person name="Shibata T."/>
            <person name="Feng M."/>
            <person name="Maeda T."/>
            <person name="Schwartz J.A."/>
            <person name="Shigenobu S."/>
            <person name="Lundholm N."/>
            <person name="Nishiyama T."/>
            <person name="Yang H."/>
            <person name="Hasebe M."/>
            <person name="Li S."/>
            <person name="Pierce S.K."/>
            <person name="Wang J."/>
        </authorList>
    </citation>
    <scope>NUCLEOTIDE SEQUENCE [LARGE SCALE GENOMIC DNA]</scope>
    <source>
        <strain evidence="1">EC2010</strain>
        <tissue evidence="1">Whole organism of an adult</tissue>
    </source>
</reference>
<name>A0A433TP36_ELYCH</name>
<comment type="caution">
    <text evidence="1">The sequence shown here is derived from an EMBL/GenBank/DDBJ whole genome shotgun (WGS) entry which is preliminary data.</text>
</comment>
<protein>
    <submittedName>
        <fullName evidence="1">Uncharacterized protein</fullName>
    </submittedName>
</protein>
<organism evidence="1 2">
    <name type="scientific">Elysia chlorotica</name>
    <name type="common">Eastern emerald elysia</name>
    <name type="synonym">Sea slug</name>
    <dbReference type="NCBI Taxonomy" id="188477"/>
    <lineage>
        <taxon>Eukaryota</taxon>
        <taxon>Metazoa</taxon>
        <taxon>Spiralia</taxon>
        <taxon>Lophotrochozoa</taxon>
        <taxon>Mollusca</taxon>
        <taxon>Gastropoda</taxon>
        <taxon>Heterobranchia</taxon>
        <taxon>Euthyneura</taxon>
        <taxon>Panpulmonata</taxon>
        <taxon>Sacoglossa</taxon>
        <taxon>Placobranchoidea</taxon>
        <taxon>Plakobranchidae</taxon>
        <taxon>Elysia</taxon>
    </lineage>
</organism>
<dbReference type="EMBL" id="RQTK01000249">
    <property type="protein sequence ID" value="RUS83301.1"/>
    <property type="molecule type" value="Genomic_DNA"/>
</dbReference>
<proteinExistence type="predicted"/>
<gene>
    <name evidence="1" type="ORF">EGW08_008923</name>
</gene>
<keyword evidence="2" id="KW-1185">Reference proteome</keyword>
<dbReference type="AlphaFoldDB" id="A0A433TP36"/>
<evidence type="ECO:0000313" key="1">
    <source>
        <dbReference type="EMBL" id="RUS83301.1"/>
    </source>
</evidence>
<evidence type="ECO:0000313" key="2">
    <source>
        <dbReference type="Proteomes" id="UP000271974"/>
    </source>
</evidence>
<accession>A0A433TP36</accession>
<sequence length="89" mass="9792">MLKVFVTVDVLSLARVLELVRFDVLPQGVDDEWPCLSVDAQQSSQAVLKFIGTHLVVQHKQNFALHILISWPLDLKSICLLGAGGTVPL</sequence>
<dbReference type="Proteomes" id="UP000271974">
    <property type="component" value="Unassembled WGS sequence"/>
</dbReference>